<dbReference type="SMART" id="SM00895">
    <property type="entry name" value="FCD"/>
    <property type="match status" value="1"/>
</dbReference>
<proteinExistence type="predicted"/>
<dbReference type="InterPro" id="IPR000524">
    <property type="entry name" value="Tscrpt_reg_HTH_GntR"/>
</dbReference>
<dbReference type="Proteomes" id="UP001595557">
    <property type="component" value="Unassembled WGS sequence"/>
</dbReference>
<dbReference type="RefSeq" id="WP_207467173.1">
    <property type="nucleotide sequence ID" value="NZ_JAFNAW010000013.1"/>
</dbReference>
<feature type="domain" description="HTH gntR-type" evidence="4">
    <location>
        <begin position="1"/>
        <end position="66"/>
    </location>
</feature>
<accession>A0ABV7ILH1</accession>
<dbReference type="Pfam" id="PF07729">
    <property type="entry name" value="FCD"/>
    <property type="match status" value="1"/>
</dbReference>
<dbReference type="Gene3D" id="1.20.120.530">
    <property type="entry name" value="GntR ligand-binding domain-like"/>
    <property type="match status" value="1"/>
</dbReference>
<reference evidence="6" key="1">
    <citation type="journal article" date="2019" name="Int. J. Syst. Evol. Microbiol.">
        <title>The Global Catalogue of Microorganisms (GCM) 10K type strain sequencing project: providing services to taxonomists for standard genome sequencing and annotation.</title>
        <authorList>
            <consortium name="The Broad Institute Genomics Platform"/>
            <consortium name="The Broad Institute Genome Sequencing Center for Infectious Disease"/>
            <person name="Wu L."/>
            <person name="Ma J."/>
        </authorList>
    </citation>
    <scope>NUCLEOTIDE SEQUENCE [LARGE SCALE GENOMIC DNA]</scope>
    <source>
        <strain evidence="6">KCTC 52239</strain>
    </source>
</reference>
<comment type="caution">
    <text evidence="5">The sequence shown here is derived from an EMBL/GenBank/DDBJ whole genome shotgun (WGS) entry which is preliminary data.</text>
</comment>
<dbReference type="PANTHER" id="PTHR43537">
    <property type="entry name" value="TRANSCRIPTIONAL REGULATOR, GNTR FAMILY"/>
    <property type="match status" value="1"/>
</dbReference>
<keyword evidence="6" id="KW-1185">Reference proteome</keyword>
<organism evidence="5 6">
    <name type="scientific">Paracoccus fontiphilus</name>
    <dbReference type="NCBI Taxonomy" id="1815556"/>
    <lineage>
        <taxon>Bacteria</taxon>
        <taxon>Pseudomonadati</taxon>
        <taxon>Pseudomonadota</taxon>
        <taxon>Alphaproteobacteria</taxon>
        <taxon>Rhodobacterales</taxon>
        <taxon>Paracoccaceae</taxon>
        <taxon>Paracoccus</taxon>
    </lineage>
</organism>
<evidence type="ECO:0000256" key="2">
    <source>
        <dbReference type="ARBA" id="ARBA00023125"/>
    </source>
</evidence>
<keyword evidence="1" id="KW-0805">Transcription regulation</keyword>
<dbReference type="PRINTS" id="PR00035">
    <property type="entry name" value="HTHGNTR"/>
</dbReference>
<dbReference type="InterPro" id="IPR011711">
    <property type="entry name" value="GntR_C"/>
</dbReference>
<evidence type="ECO:0000256" key="3">
    <source>
        <dbReference type="ARBA" id="ARBA00023163"/>
    </source>
</evidence>
<protein>
    <submittedName>
        <fullName evidence="5">FadR/GntR family transcriptional regulator</fullName>
    </submittedName>
</protein>
<evidence type="ECO:0000259" key="4">
    <source>
        <dbReference type="PROSITE" id="PS50949"/>
    </source>
</evidence>
<name>A0ABV7ILH1_9RHOB</name>
<dbReference type="CDD" id="cd07377">
    <property type="entry name" value="WHTH_GntR"/>
    <property type="match status" value="1"/>
</dbReference>
<dbReference type="PROSITE" id="PS50949">
    <property type="entry name" value="HTH_GNTR"/>
    <property type="match status" value="1"/>
</dbReference>
<dbReference type="SUPFAM" id="SSF46785">
    <property type="entry name" value="Winged helix' DNA-binding domain"/>
    <property type="match status" value="1"/>
</dbReference>
<dbReference type="InterPro" id="IPR036388">
    <property type="entry name" value="WH-like_DNA-bd_sf"/>
</dbReference>
<evidence type="ECO:0000313" key="6">
    <source>
        <dbReference type="Proteomes" id="UP001595557"/>
    </source>
</evidence>
<evidence type="ECO:0000256" key="1">
    <source>
        <dbReference type="ARBA" id="ARBA00023015"/>
    </source>
</evidence>
<sequence>MRQAEIRAALDDMVGALLPGDRLPAERDLARDLGCSRQTLRAGLAALQRDGLIWRHVGQGTFAGPAPRGRAARGAMLPADASPADLIRARLLVEPLIAAEAARRADATDIADLHRLVQAGRRAQRIADCERVDSDFHHAIARMTRNPAVVGVMAWLTDARRHAPWQRGWDRSYRRLAAATFQTAHSDQHQRIVDAIAAGHDTVAFDAMTRHLEEIGTAFQTLSL</sequence>
<dbReference type="PANTHER" id="PTHR43537:SF5">
    <property type="entry name" value="UXU OPERON TRANSCRIPTIONAL REGULATOR"/>
    <property type="match status" value="1"/>
</dbReference>
<dbReference type="SMART" id="SM00345">
    <property type="entry name" value="HTH_GNTR"/>
    <property type="match status" value="1"/>
</dbReference>
<evidence type="ECO:0000313" key="5">
    <source>
        <dbReference type="EMBL" id="MFC3170363.1"/>
    </source>
</evidence>
<dbReference type="Pfam" id="PF00392">
    <property type="entry name" value="GntR"/>
    <property type="match status" value="1"/>
</dbReference>
<keyword evidence="3" id="KW-0804">Transcription</keyword>
<dbReference type="Gene3D" id="1.10.10.10">
    <property type="entry name" value="Winged helix-like DNA-binding domain superfamily/Winged helix DNA-binding domain"/>
    <property type="match status" value="1"/>
</dbReference>
<dbReference type="InterPro" id="IPR036390">
    <property type="entry name" value="WH_DNA-bd_sf"/>
</dbReference>
<dbReference type="SUPFAM" id="SSF48008">
    <property type="entry name" value="GntR ligand-binding domain-like"/>
    <property type="match status" value="1"/>
</dbReference>
<dbReference type="EMBL" id="JBHRTE010000102">
    <property type="protein sequence ID" value="MFC3170363.1"/>
    <property type="molecule type" value="Genomic_DNA"/>
</dbReference>
<gene>
    <name evidence="5" type="ORF">ACFOD7_20250</name>
</gene>
<keyword evidence="2" id="KW-0238">DNA-binding</keyword>
<dbReference type="InterPro" id="IPR008920">
    <property type="entry name" value="TF_FadR/GntR_C"/>
</dbReference>